<dbReference type="Proteomes" id="UP000286976">
    <property type="component" value="Unassembled WGS sequence"/>
</dbReference>
<dbReference type="EMBL" id="PIPQ01000003">
    <property type="protein sequence ID" value="RUO40464.1"/>
    <property type="molecule type" value="Genomic_DNA"/>
</dbReference>
<keyword evidence="3" id="KW-1185">Reference proteome</keyword>
<feature type="chain" id="PRO_5019350776" description="DUF3108 domain-containing protein" evidence="1">
    <location>
        <begin position="24"/>
        <end position="256"/>
    </location>
</feature>
<evidence type="ECO:0000256" key="1">
    <source>
        <dbReference type="SAM" id="SignalP"/>
    </source>
</evidence>
<evidence type="ECO:0000313" key="3">
    <source>
        <dbReference type="Proteomes" id="UP000286976"/>
    </source>
</evidence>
<name>A0A432X1U0_9GAMM</name>
<evidence type="ECO:0000313" key="2">
    <source>
        <dbReference type="EMBL" id="RUO40464.1"/>
    </source>
</evidence>
<proteinExistence type="predicted"/>
<organism evidence="2 3">
    <name type="scientific">Aliidiomarina taiwanensis</name>
    <dbReference type="NCBI Taxonomy" id="946228"/>
    <lineage>
        <taxon>Bacteria</taxon>
        <taxon>Pseudomonadati</taxon>
        <taxon>Pseudomonadota</taxon>
        <taxon>Gammaproteobacteria</taxon>
        <taxon>Alteromonadales</taxon>
        <taxon>Idiomarinaceae</taxon>
        <taxon>Aliidiomarina</taxon>
    </lineage>
</organism>
<comment type="caution">
    <text evidence="2">The sequence shown here is derived from an EMBL/GenBank/DDBJ whole genome shotgun (WGS) entry which is preliminary data.</text>
</comment>
<feature type="signal peptide" evidence="1">
    <location>
        <begin position="1"/>
        <end position="23"/>
    </location>
</feature>
<accession>A0A432X1U0</accession>
<protein>
    <recommendedName>
        <fullName evidence="4">DUF3108 domain-containing protein</fullName>
    </recommendedName>
</protein>
<dbReference type="OrthoDB" id="6007799at2"/>
<dbReference type="Pfam" id="PF11306">
    <property type="entry name" value="DUF3108"/>
    <property type="match status" value="1"/>
</dbReference>
<reference evidence="2 3" key="1">
    <citation type="journal article" date="2011" name="Front. Microbiol.">
        <title>Genomic signatures of strain selection and enhancement in Bacillus atrophaeus var. globigii, a historical biowarfare simulant.</title>
        <authorList>
            <person name="Gibbons H.S."/>
            <person name="Broomall S.M."/>
            <person name="McNew L.A."/>
            <person name="Daligault H."/>
            <person name="Chapman C."/>
            <person name="Bruce D."/>
            <person name="Karavis M."/>
            <person name="Krepps M."/>
            <person name="McGregor P.A."/>
            <person name="Hong C."/>
            <person name="Park K.H."/>
            <person name="Akmal A."/>
            <person name="Feldman A."/>
            <person name="Lin J.S."/>
            <person name="Chang W.E."/>
            <person name="Higgs B.W."/>
            <person name="Demirev P."/>
            <person name="Lindquist J."/>
            <person name="Liem A."/>
            <person name="Fochler E."/>
            <person name="Read T.D."/>
            <person name="Tapia R."/>
            <person name="Johnson S."/>
            <person name="Bishop-Lilly K.A."/>
            <person name="Detter C."/>
            <person name="Han C."/>
            <person name="Sozhamannan S."/>
            <person name="Rosenzweig C.N."/>
            <person name="Skowronski E.W."/>
        </authorList>
    </citation>
    <scope>NUCLEOTIDE SEQUENCE [LARGE SCALE GENOMIC DNA]</scope>
    <source>
        <strain evidence="2 3">AIT1</strain>
    </source>
</reference>
<keyword evidence="1" id="KW-0732">Signal</keyword>
<dbReference type="InterPro" id="IPR021457">
    <property type="entry name" value="DUF3108"/>
</dbReference>
<evidence type="ECO:0008006" key="4">
    <source>
        <dbReference type="Google" id="ProtNLM"/>
    </source>
</evidence>
<sequence length="256" mass="29432">MAQFWYKAIVIPMVLFMGAQVMASPLATAPDTEQVARAERLTQAYEAMYELTRRGTKRGEAGRALRKEENGVWVYDTYTDAAMLFLSDRREHITEFILEGTQVKPLEFHYQRTGTGSNKSLAIQFDYHNESLQQLAGEPISAPWQAGLLDANAVLHQLQIDVALRPLSGLNEWTYPLIDESGRLTEYTFRVVGKETLEVPFGLMDTVKVMRVRETNRRETYFWFSPLHHFTLVQMQQLKEGKEQAKLVLRALNWQG</sequence>
<gene>
    <name evidence="2" type="ORF">CWE15_06815</name>
</gene>
<dbReference type="RefSeq" id="WP_126757340.1">
    <property type="nucleotide sequence ID" value="NZ_PIPQ01000003.1"/>
</dbReference>
<dbReference type="AlphaFoldDB" id="A0A432X1U0"/>